<feature type="domain" description="Integrase catalytic" evidence="4">
    <location>
        <begin position="1035"/>
        <end position="1198"/>
    </location>
</feature>
<dbReference type="Pfam" id="PF17921">
    <property type="entry name" value="Integrase_H2C2"/>
    <property type="match status" value="1"/>
</dbReference>
<protein>
    <recommendedName>
        <fullName evidence="1">RNA-directed DNA polymerase</fullName>
        <ecNumber evidence="1">2.7.7.49</ecNumber>
    </recommendedName>
</protein>
<dbReference type="Gene3D" id="3.30.420.10">
    <property type="entry name" value="Ribonuclease H-like superfamily/Ribonuclease H"/>
    <property type="match status" value="1"/>
</dbReference>
<dbReference type="InterPro" id="IPR036397">
    <property type="entry name" value="RNaseH_sf"/>
</dbReference>
<dbReference type="Pfam" id="PF00078">
    <property type="entry name" value="RVT_1"/>
    <property type="match status" value="1"/>
</dbReference>
<reference evidence="5" key="2">
    <citation type="submission" date="2014-07" db="EMBL/GenBank/DDBJ databases">
        <authorList>
            <person name="Hull J."/>
        </authorList>
    </citation>
    <scope>NUCLEOTIDE SEQUENCE</scope>
</reference>
<dbReference type="Pfam" id="PF17919">
    <property type="entry name" value="RT_RNaseH_2"/>
    <property type="match status" value="1"/>
</dbReference>
<feature type="region of interest" description="Disordered" evidence="2">
    <location>
        <begin position="1243"/>
        <end position="1355"/>
    </location>
</feature>
<proteinExistence type="predicted"/>
<dbReference type="InterPro" id="IPR050951">
    <property type="entry name" value="Retrovirus_Pol_polyprotein"/>
</dbReference>
<dbReference type="FunFam" id="3.30.420.10:FF:000063">
    <property type="entry name" value="Retrovirus-related Pol polyprotein from transposon 297-like Protein"/>
    <property type="match status" value="1"/>
</dbReference>
<dbReference type="GO" id="GO:0042575">
    <property type="term" value="C:DNA polymerase complex"/>
    <property type="evidence" value="ECO:0007669"/>
    <property type="project" value="UniProtKB-ARBA"/>
</dbReference>
<dbReference type="Gene3D" id="2.40.70.10">
    <property type="entry name" value="Acid Proteases"/>
    <property type="match status" value="1"/>
</dbReference>
<dbReference type="PANTHER" id="PTHR37984:SF9">
    <property type="entry name" value="INTEGRASE CATALYTIC DOMAIN-CONTAINING PROTEIN"/>
    <property type="match status" value="1"/>
</dbReference>
<organism evidence="5">
    <name type="scientific">Lygus hesperus</name>
    <name type="common">Western plant bug</name>
    <dbReference type="NCBI Taxonomy" id="30085"/>
    <lineage>
        <taxon>Eukaryota</taxon>
        <taxon>Metazoa</taxon>
        <taxon>Ecdysozoa</taxon>
        <taxon>Arthropoda</taxon>
        <taxon>Hexapoda</taxon>
        <taxon>Insecta</taxon>
        <taxon>Pterygota</taxon>
        <taxon>Neoptera</taxon>
        <taxon>Paraneoptera</taxon>
        <taxon>Hemiptera</taxon>
        <taxon>Heteroptera</taxon>
        <taxon>Panheteroptera</taxon>
        <taxon>Cimicomorpha</taxon>
        <taxon>Miridae</taxon>
        <taxon>Mirini</taxon>
        <taxon>Lygus</taxon>
    </lineage>
</organism>
<dbReference type="FunFam" id="3.30.70.270:FF:000020">
    <property type="entry name" value="Transposon Tf2-6 polyprotein-like Protein"/>
    <property type="match status" value="1"/>
</dbReference>
<dbReference type="InterPro" id="IPR041577">
    <property type="entry name" value="RT_RNaseH_2"/>
</dbReference>
<gene>
    <name evidence="5" type="primary">TY3B-G_12</name>
    <name evidence="5" type="ORF">CM83_52596</name>
</gene>
<dbReference type="CDD" id="cd01647">
    <property type="entry name" value="RT_LTR"/>
    <property type="match status" value="1"/>
</dbReference>
<evidence type="ECO:0000259" key="3">
    <source>
        <dbReference type="PROSITE" id="PS50878"/>
    </source>
</evidence>
<dbReference type="SUPFAM" id="SSF53098">
    <property type="entry name" value="Ribonuclease H-like"/>
    <property type="match status" value="1"/>
</dbReference>
<dbReference type="GO" id="GO:0003964">
    <property type="term" value="F:RNA-directed DNA polymerase activity"/>
    <property type="evidence" value="ECO:0007669"/>
    <property type="project" value="UniProtKB-EC"/>
</dbReference>
<dbReference type="SUPFAM" id="SSF56672">
    <property type="entry name" value="DNA/RNA polymerases"/>
    <property type="match status" value="1"/>
</dbReference>
<dbReference type="InterPro" id="IPR043128">
    <property type="entry name" value="Rev_trsase/Diguanyl_cyclase"/>
</dbReference>
<dbReference type="InterPro" id="IPR041588">
    <property type="entry name" value="Integrase_H2C2"/>
</dbReference>
<sequence length="1355" mass="155327">MFNAVAVPSGVQTPSMAPEPYDFASDFTKWLKRFDRYRMVVGLHAKPGEEQVNALIYYMGARAEEVYSSFSLTADQQNDYNHVCERFTHHFSPKINIIYERAKFNRRFQGENEPVEEFITALYTLSAKCNYGVLRDDLIRDQIVVGVKDRALSDKLVQDFELTLEKAITFSRQYEDLKKQKAFLGEKPETSTRSVEKIDKRQKYYPGHHENYPQRNSDQPKGTCWRCGQTPYHSKYKCSALKTRCSRCGFWGHFPDLCQSTRTRSPETYKQRSSETAHQKYKIKGKNVRQVDTSEQSCYSNDSNHSSDDFIGAVHDVRVHDENKWHIKLKINGRPYVCKIDSGADVTCLPASTINVADKVFAPDTKLLGAGQRSLEVVGMQKAEMQYLKETIWEDVYYVDGLKSPLLGKPAIEKLNLFKRVNLVSDESSMWIESYPELFTGLGRIREKYKIELTANAKPYAITAPRRISIPLRDATKMELDRMVQRGVIEKVDKATDWCAPVVIVPKKSGAVRICVDLSELNRNVKRQVHPLPKVDYELGLLSGAKFFTKLDANNGFWQVELEEESRDLTTFLTPFGRFRFLRLPFGISSAPEYYQKKISNLLEGKKNAINHMDDILVWGSTQEEHDTCLKKVLDTLRNEGITLNKEKSVICVRSVNFLGNVITETGVTPDPERIRAIVALQEPKDLTELRRYVGTIGFILKFIPNSANLMKPLFDLMSTKHDFVWGPLQQKCFNKIKTILSKDNSLALYDPKKPITLSCDASQKGLGAVLLQPCPVSGNLRPVYYCSRTLQPAEKHYANIEREALAIAWACQRLEEFVLGKNITIETDHKPLLQLLQTTHLTELSPRLQRLRIRLMRYSYSLVYTPGKMMISADCLSRDPLQETGSDELPEDIEAYVQVVVEGAPISDLRVKKIMNAQEEDIYTQIVKDRVINGWELPINDPKLRQYYHVRDEMSVWNGILLRGQRFVIPEALRKEMLSEIHNGHLGITKCQHRARQSVWWPKMSADIESHCMACPICWKMRQNPKEPLLPTSLPERPWHTVSMDLFKCESRWFIVITDTYSRYFEIATLQNLTSAEIIEKCKSTFSRHGIPVVVRTDGGSQFQELENSEFRRFADTYGFRHLTSSPYFPQSNGAAEAAVKIAKTLLKKNEDPYLALLIYRNTPLPGLEHSPAELLMGRRLRDTVPTHPALLRGKQDDEFPARDHLRRQTYKLNFDNRHRSHALKELDPGDKVWIPDLQKEGTVRSKAEEPRSYWVEPQGSGRQLRRNRQSLVPERKEPQLQTPFPPASRTLPRDSTPSTPQHKSIEPPLLSTPEEQTSASARPLGANHGEADSERPRTTRSGRPIVAPKRLNL</sequence>
<dbReference type="InterPro" id="IPR012337">
    <property type="entry name" value="RNaseH-like_sf"/>
</dbReference>
<dbReference type="GO" id="GO:0003676">
    <property type="term" value="F:nucleic acid binding"/>
    <property type="evidence" value="ECO:0007669"/>
    <property type="project" value="InterPro"/>
</dbReference>
<name>A0A0A9W9U6_LYGHE</name>
<dbReference type="GO" id="GO:0015074">
    <property type="term" value="P:DNA integration"/>
    <property type="evidence" value="ECO:0007669"/>
    <property type="project" value="InterPro"/>
</dbReference>
<dbReference type="InterPro" id="IPR043502">
    <property type="entry name" value="DNA/RNA_pol_sf"/>
</dbReference>
<accession>A0A0A9W9U6</accession>
<dbReference type="SUPFAM" id="SSF50630">
    <property type="entry name" value="Acid proteases"/>
    <property type="match status" value="1"/>
</dbReference>
<feature type="domain" description="Reverse transcriptase" evidence="3">
    <location>
        <begin position="486"/>
        <end position="663"/>
    </location>
</feature>
<dbReference type="PROSITE" id="PS50878">
    <property type="entry name" value="RT_POL"/>
    <property type="match status" value="1"/>
</dbReference>
<dbReference type="InterPro" id="IPR000477">
    <property type="entry name" value="RT_dom"/>
</dbReference>
<dbReference type="PROSITE" id="PS50994">
    <property type="entry name" value="INTEGRASE"/>
    <property type="match status" value="1"/>
</dbReference>
<evidence type="ECO:0000256" key="2">
    <source>
        <dbReference type="SAM" id="MobiDB-lite"/>
    </source>
</evidence>
<dbReference type="FunFam" id="1.10.340.70:FF:000003">
    <property type="entry name" value="Protein CBG25708"/>
    <property type="match status" value="1"/>
</dbReference>
<dbReference type="Pfam" id="PF00665">
    <property type="entry name" value="rve"/>
    <property type="match status" value="1"/>
</dbReference>
<dbReference type="EC" id="2.7.7.49" evidence="1"/>
<feature type="compositionally biased region" description="Basic and acidic residues" evidence="2">
    <location>
        <begin position="1243"/>
        <end position="1253"/>
    </location>
</feature>
<dbReference type="PANTHER" id="PTHR37984">
    <property type="entry name" value="PROTEIN CBG26694"/>
    <property type="match status" value="1"/>
</dbReference>
<evidence type="ECO:0000259" key="4">
    <source>
        <dbReference type="PROSITE" id="PS50994"/>
    </source>
</evidence>
<dbReference type="InterPro" id="IPR001584">
    <property type="entry name" value="Integrase_cat-core"/>
</dbReference>
<dbReference type="Gene3D" id="1.10.340.70">
    <property type="match status" value="1"/>
</dbReference>
<dbReference type="CDD" id="cd09274">
    <property type="entry name" value="RNase_HI_RT_Ty3"/>
    <property type="match status" value="1"/>
</dbReference>
<evidence type="ECO:0000256" key="1">
    <source>
        <dbReference type="ARBA" id="ARBA00012493"/>
    </source>
</evidence>
<dbReference type="Gene3D" id="3.30.70.270">
    <property type="match status" value="2"/>
</dbReference>
<evidence type="ECO:0000313" key="5">
    <source>
        <dbReference type="EMBL" id="JAG04181.1"/>
    </source>
</evidence>
<dbReference type="Gene3D" id="3.10.10.10">
    <property type="entry name" value="HIV Type 1 Reverse Transcriptase, subunit A, domain 1"/>
    <property type="match status" value="1"/>
</dbReference>
<dbReference type="EMBL" id="GBHO01039423">
    <property type="protein sequence ID" value="JAG04181.1"/>
    <property type="molecule type" value="Transcribed_RNA"/>
</dbReference>
<reference evidence="5" key="1">
    <citation type="journal article" date="2014" name="PLoS ONE">
        <title>Transcriptome-Based Identification of ABC Transporters in the Western Tarnished Plant Bug Lygus hesperus.</title>
        <authorList>
            <person name="Hull J.J."/>
            <person name="Chaney K."/>
            <person name="Geib S.M."/>
            <person name="Fabrick J.A."/>
            <person name="Brent C.S."/>
            <person name="Walsh D."/>
            <person name="Lavine L.C."/>
        </authorList>
    </citation>
    <scope>NUCLEOTIDE SEQUENCE</scope>
</reference>
<feature type="compositionally biased region" description="Polar residues" evidence="2">
    <location>
        <begin position="1295"/>
        <end position="1304"/>
    </location>
</feature>
<dbReference type="InterPro" id="IPR021109">
    <property type="entry name" value="Peptidase_aspartic_dom_sf"/>
</dbReference>